<dbReference type="STRING" id="1454373.ACMU_16050"/>
<dbReference type="OrthoDB" id="8479154at2"/>
<dbReference type="InterPro" id="IPR001343">
    <property type="entry name" value="Hemolysn_Ca-bd"/>
</dbReference>
<evidence type="ECO:0000256" key="6">
    <source>
        <dbReference type="ARBA" id="ARBA00023026"/>
    </source>
</evidence>
<dbReference type="Pfam" id="PF00353">
    <property type="entry name" value="HemolysinCabind"/>
    <property type="match status" value="6"/>
</dbReference>
<evidence type="ECO:0000259" key="9">
    <source>
        <dbReference type="Pfam" id="PF21959"/>
    </source>
</evidence>
<organism evidence="10 11">
    <name type="scientific">Actibacterium mucosum KCTC 23349</name>
    <dbReference type="NCBI Taxonomy" id="1454373"/>
    <lineage>
        <taxon>Bacteria</taxon>
        <taxon>Pseudomonadati</taxon>
        <taxon>Pseudomonadota</taxon>
        <taxon>Alphaproteobacteria</taxon>
        <taxon>Rhodobacterales</taxon>
        <taxon>Roseobacteraceae</taxon>
        <taxon>Actibacterium</taxon>
    </lineage>
</organism>
<evidence type="ECO:0000313" key="11">
    <source>
        <dbReference type="Proteomes" id="UP000026249"/>
    </source>
</evidence>
<dbReference type="InterPro" id="IPR011049">
    <property type="entry name" value="Serralysin-like_metalloprot_C"/>
</dbReference>
<protein>
    <recommendedName>
        <fullName evidence="9">DUF6923 domain-containing protein</fullName>
    </recommendedName>
</protein>
<dbReference type="InterPro" id="IPR018511">
    <property type="entry name" value="Hemolysin-typ_Ca-bd_CS"/>
</dbReference>
<dbReference type="InterPro" id="IPR050557">
    <property type="entry name" value="RTX_toxin/Mannuronan_C5-epim"/>
</dbReference>
<dbReference type="GO" id="GO:0090729">
    <property type="term" value="F:toxin activity"/>
    <property type="evidence" value="ECO:0007669"/>
    <property type="project" value="UniProtKB-KW"/>
</dbReference>
<dbReference type="RefSeq" id="WP_051588355.1">
    <property type="nucleotide sequence ID" value="NZ_JFKE01000006.1"/>
</dbReference>
<dbReference type="EMBL" id="JFKE01000006">
    <property type="protein sequence ID" value="KAJ54630.1"/>
    <property type="molecule type" value="Genomic_DNA"/>
</dbReference>
<dbReference type="Gene3D" id="2.150.10.10">
    <property type="entry name" value="Serralysin-like metalloprotease, C-terminal"/>
    <property type="match status" value="5"/>
</dbReference>
<dbReference type="PRINTS" id="PR00313">
    <property type="entry name" value="CABNDNGRPT"/>
</dbReference>
<keyword evidence="6" id="KW-0843">Virulence</keyword>
<gene>
    <name evidence="10" type="ORF">ACMU_16050</name>
</gene>
<keyword evidence="5" id="KW-0677">Repeat</keyword>
<evidence type="ECO:0000256" key="3">
    <source>
        <dbReference type="ARBA" id="ARBA00022525"/>
    </source>
</evidence>
<evidence type="ECO:0000256" key="1">
    <source>
        <dbReference type="ARBA" id="ARBA00004370"/>
    </source>
</evidence>
<reference evidence="10 11" key="1">
    <citation type="submission" date="2014-03" db="EMBL/GenBank/DDBJ databases">
        <title>Draft Genome Sequence of Actibacterium mucosum KCTC 23349, a Marine Alphaproteobacterium with Complex Ionic Requirements Isolated from Mediterranean Seawater at Malvarrosa Beach, Valencia, Spain.</title>
        <authorList>
            <person name="Arahal D.R."/>
            <person name="Shao Z."/>
            <person name="Lai Q."/>
            <person name="Pujalte M.J."/>
        </authorList>
    </citation>
    <scope>NUCLEOTIDE SEQUENCE [LARGE SCALE GENOMIC DNA]</scope>
    <source>
        <strain evidence="10 11">KCTC 23349</strain>
    </source>
</reference>
<evidence type="ECO:0000256" key="2">
    <source>
        <dbReference type="ARBA" id="ARBA00004613"/>
    </source>
</evidence>
<dbReference type="PRINTS" id="PR01488">
    <property type="entry name" value="RTXTOXINA"/>
</dbReference>
<evidence type="ECO:0000256" key="4">
    <source>
        <dbReference type="ARBA" id="ARBA00022656"/>
    </source>
</evidence>
<dbReference type="Pfam" id="PF21959">
    <property type="entry name" value="DUF6923"/>
    <property type="match status" value="1"/>
</dbReference>
<proteinExistence type="predicted"/>
<dbReference type="SUPFAM" id="SSF51120">
    <property type="entry name" value="beta-Roll"/>
    <property type="match status" value="3"/>
</dbReference>
<evidence type="ECO:0000313" key="10">
    <source>
        <dbReference type="EMBL" id="KAJ54630.1"/>
    </source>
</evidence>
<keyword evidence="11" id="KW-1185">Reference proteome</keyword>
<dbReference type="PANTHER" id="PTHR38340:SF1">
    <property type="entry name" value="S-LAYER PROTEIN"/>
    <property type="match status" value="1"/>
</dbReference>
<dbReference type="AlphaFoldDB" id="A0A037ZIG7"/>
<feature type="compositionally biased region" description="Polar residues" evidence="8">
    <location>
        <begin position="1"/>
        <end position="13"/>
    </location>
</feature>
<feature type="domain" description="DUF6923" evidence="9">
    <location>
        <begin position="356"/>
        <end position="557"/>
    </location>
</feature>
<dbReference type="InterPro" id="IPR003995">
    <property type="entry name" value="RTX_toxin_determinant-A"/>
</dbReference>
<keyword evidence="4" id="KW-0800">Toxin</keyword>
<dbReference type="GO" id="GO:0005576">
    <property type="term" value="C:extracellular region"/>
    <property type="evidence" value="ECO:0007669"/>
    <property type="project" value="UniProtKB-SubCell"/>
</dbReference>
<feature type="region of interest" description="Disordered" evidence="8">
    <location>
        <begin position="1"/>
        <end position="66"/>
    </location>
</feature>
<dbReference type="GO" id="GO:0005509">
    <property type="term" value="F:calcium ion binding"/>
    <property type="evidence" value="ECO:0007669"/>
    <property type="project" value="InterPro"/>
</dbReference>
<dbReference type="SUPFAM" id="SSF101898">
    <property type="entry name" value="NHL repeat"/>
    <property type="match status" value="1"/>
</dbReference>
<dbReference type="InterPro" id="IPR054215">
    <property type="entry name" value="DUF6923"/>
</dbReference>
<evidence type="ECO:0000256" key="8">
    <source>
        <dbReference type="SAM" id="MobiDB-lite"/>
    </source>
</evidence>
<comment type="caution">
    <text evidence="10">The sequence shown here is derived from an EMBL/GenBank/DDBJ whole genome shotgun (WGS) entry which is preliminary data.</text>
</comment>
<keyword evidence="3" id="KW-0964">Secreted</keyword>
<name>A0A037ZIG7_9RHOB</name>
<evidence type="ECO:0000256" key="7">
    <source>
        <dbReference type="ARBA" id="ARBA00023136"/>
    </source>
</evidence>
<sequence length="869" mass="89855">MAQEQEQFPNNNGEDIVGTEGADKLIGGEGQDALDGKAGDDTLTGAGQEDHLLGGQGSDEIDGGEGNDLAAGDYVGAEWALVDGKWVYDPSKLEIDPDLEVDASSQDYNDTIKTGDGDDVILGNLGHDDLSAGAGDDLINAGTGNDAAKGGEGQDTINLEDGNDTGHGGLGADIVNAGSGDDLVYGDTGNLNMLDDGLGGNKPTTVSQYADKAGWTVSDEDGFEQMSHDVQTKAGETYVIGVDLAANMAGGSMTGSVEVLWNGQVIDTVSTSSGVFENYSVEVTGTGGEDTLSFRVVEAEVPYDGPEIDTSGPVFTYETTKDIDGQEITLDAFAPGQANLYQVIDGQLKIFDPQAEEYIDAGAPAAFKINAIGFNIEDDLIYGVAKSKGVDALGNAVDVPDLVVMDANGNAYRLGNLTHGDYVGDFDSDGNLWTFHTSLNRITMIDVDQVDANGEPMKVQFDIPNNLFDGRIYDIAYNAEQNVFYAVEPPTKHGGNGEVHIIDLDGVQNGEDPQITSIPLSGTLVDGEMHSGMVKGAYGAVFMDGDGNLYIGLNKGDHDQDSSTDTSGAVYQIHYDFDSGYAYAEFMSEAQRTGSNDGAVDPRSVDPFAEVDTEAGVLIKDPTIVATAGGDDDLRGGEGNDTMFGEAGDDILDGGTGIDTLDGGSGNDKIFGGDGSDTLRGGSGDDYLEGGDGADHLAGGLGNDRLYGGQGDDFITAGAGDDSLSGQAGNDILSGGSGKDYVAGNEGDDVLDGGAGSDKVVGGTGSDVISGGAGNDHLWGGNWSADGSSDTFIVAQGGGKDMVHDFETKHDIVDLSAYGLEFSDLKGLLDDQGWATVIDLSGLDGGQEGDKLILKSVSADDLDESNFIL</sequence>
<dbReference type="GO" id="GO:0016020">
    <property type="term" value="C:membrane"/>
    <property type="evidence" value="ECO:0007669"/>
    <property type="project" value="UniProtKB-SubCell"/>
</dbReference>
<comment type="subcellular location">
    <subcellularLocation>
        <location evidence="1">Membrane</location>
    </subcellularLocation>
    <subcellularLocation>
        <location evidence="2">Secreted</location>
    </subcellularLocation>
</comment>
<dbReference type="PROSITE" id="PS00330">
    <property type="entry name" value="HEMOLYSIN_CALCIUM"/>
    <property type="match status" value="5"/>
</dbReference>
<keyword evidence="7" id="KW-0472">Membrane</keyword>
<dbReference type="Proteomes" id="UP000026249">
    <property type="component" value="Unassembled WGS sequence"/>
</dbReference>
<evidence type="ECO:0000256" key="5">
    <source>
        <dbReference type="ARBA" id="ARBA00022737"/>
    </source>
</evidence>
<dbReference type="PANTHER" id="PTHR38340">
    <property type="entry name" value="S-LAYER PROTEIN"/>
    <property type="match status" value="1"/>
</dbReference>
<accession>A0A037ZIG7</accession>